<sequence>YHSAIATYPEERYSGQRDLDWYNHLVKSLKLEKILVISQ</sequence>
<evidence type="ECO:0000313" key="1">
    <source>
        <dbReference type="EMBL" id="GAI41516.1"/>
    </source>
</evidence>
<comment type="caution">
    <text evidence="1">The sequence shown here is derived from an EMBL/GenBank/DDBJ whole genome shotgun (WGS) entry which is preliminary data.</text>
</comment>
<reference evidence="1" key="1">
    <citation type="journal article" date="2014" name="Front. Microbiol.">
        <title>High frequency of phylogenetically diverse reductive dehalogenase-homologous genes in deep subseafloor sedimentary metagenomes.</title>
        <authorList>
            <person name="Kawai M."/>
            <person name="Futagami T."/>
            <person name="Toyoda A."/>
            <person name="Takaki Y."/>
            <person name="Nishi S."/>
            <person name="Hori S."/>
            <person name="Arai W."/>
            <person name="Tsubouchi T."/>
            <person name="Morono Y."/>
            <person name="Uchiyama I."/>
            <person name="Ito T."/>
            <person name="Fujiyama A."/>
            <person name="Inagaki F."/>
            <person name="Takami H."/>
        </authorList>
    </citation>
    <scope>NUCLEOTIDE SEQUENCE</scope>
    <source>
        <strain evidence="1">Expedition CK06-06</strain>
    </source>
</reference>
<dbReference type="EMBL" id="BARV01026488">
    <property type="protein sequence ID" value="GAI41516.1"/>
    <property type="molecule type" value="Genomic_DNA"/>
</dbReference>
<dbReference type="AlphaFoldDB" id="X1PGC6"/>
<feature type="non-terminal residue" evidence="1">
    <location>
        <position position="1"/>
    </location>
</feature>
<accession>X1PGC6</accession>
<proteinExistence type="predicted"/>
<name>X1PGC6_9ZZZZ</name>
<organism evidence="1">
    <name type="scientific">marine sediment metagenome</name>
    <dbReference type="NCBI Taxonomy" id="412755"/>
    <lineage>
        <taxon>unclassified sequences</taxon>
        <taxon>metagenomes</taxon>
        <taxon>ecological metagenomes</taxon>
    </lineage>
</organism>
<gene>
    <name evidence="1" type="ORF">S06H3_42791</name>
</gene>
<protein>
    <submittedName>
        <fullName evidence="1">Uncharacterized protein</fullName>
    </submittedName>
</protein>